<sequence>MADTSLWLRSGIFGLWSSATTATGCIGFQRYQGTLPYILNNQLDDRLSLLALILPASCFGLLSFPISYFLAIIFGVGHNNFDLRMVGLIFLFWLAAYVMDVLIAVSFILTVNAIVYEELILIPLLLLSGLFGYPKELIGVLQLFQWLIPISAPMKAILSGNQFNFGAGIFSLLLWGIIGWKLATVILRKAKVSGTEGMM</sequence>
<dbReference type="STRING" id="1423774.FD31_GL002297"/>
<keyword evidence="1" id="KW-0812">Transmembrane</keyword>
<evidence type="ECO:0000313" key="3">
    <source>
        <dbReference type="Proteomes" id="UP000051302"/>
    </source>
</evidence>
<feature type="transmembrane region" description="Helical" evidence="1">
    <location>
        <begin position="163"/>
        <end position="183"/>
    </location>
</feature>
<keyword evidence="3" id="KW-1185">Reference proteome</keyword>
<reference evidence="2 3" key="1">
    <citation type="journal article" date="2015" name="Genome Announc.">
        <title>Expanding the biotechnology potential of lactobacilli through comparative genomics of 213 strains and associated genera.</title>
        <authorList>
            <person name="Sun Z."/>
            <person name="Harris H.M."/>
            <person name="McCann A."/>
            <person name="Guo C."/>
            <person name="Argimon S."/>
            <person name="Zhang W."/>
            <person name="Yang X."/>
            <person name="Jeffery I.B."/>
            <person name="Cooney J.C."/>
            <person name="Kagawa T.F."/>
            <person name="Liu W."/>
            <person name="Song Y."/>
            <person name="Salvetti E."/>
            <person name="Wrobel A."/>
            <person name="Rasinkangas P."/>
            <person name="Parkhill J."/>
            <person name="Rea M.C."/>
            <person name="O'Sullivan O."/>
            <person name="Ritari J."/>
            <person name="Douillard F.P."/>
            <person name="Paul Ross R."/>
            <person name="Yang R."/>
            <person name="Briner A.E."/>
            <person name="Felis G.E."/>
            <person name="de Vos W.M."/>
            <person name="Barrangou R."/>
            <person name="Klaenhammer T.R."/>
            <person name="Caufield P.W."/>
            <person name="Cui Y."/>
            <person name="Zhang H."/>
            <person name="O'Toole P.W."/>
        </authorList>
    </citation>
    <scope>NUCLEOTIDE SEQUENCE [LARGE SCALE GENOMIC DNA]</scope>
    <source>
        <strain evidence="2 3">DSM 16982</strain>
    </source>
</reference>
<keyword evidence="1" id="KW-1133">Transmembrane helix</keyword>
<feature type="transmembrane region" description="Helical" evidence="1">
    <location>
        <begin position="86"/>
        <end position="109"/>
    </location>
</feature>
<accession>A0A0R1WIL1</accession>
<name>A0A0R1WIL1_9LACO</name>
<dbReference type="EMBL" id="AZFV01000006">
    <property type="protein sequence ID" value="KRM17778.1"/>
    <property type="molecule type" value="Genomic_DNA"/>
</dbReference>
<feature type="transmembrane region" description="Helical" evidence="1">
    <location>
        <begin position="6"/>
        <end position="28"/>
    </location>
</feature>
<dbReference type="PATRIC" id="fig|1423774.3.peg.2387"/>
<dbReference type="AlphaFoldDB" id="A0A0R1WIL1"/>
<feature type="transmembrane region" description="Helical" evidence="1">
    <location>
        <begin position="121"/>
        <end position="143"/>
    </location>
</feature>
<protein>
    <recommendedName>
        <fullName evidence="4">Multidrug ABC transporter permease</fullName>
    </recommendedName>
</protein>
<evidence type="ECO:0000313" key="2">
    <source>
        <dbReference type="EMBL" id="KRM17778.1"/>
    </source>
</evidence>
<feature type="transmembrane region" description="Helical" evidence="1">
    <location>
        <begin position="49"/>
        <end position="74"/>
    </location>
</feature>
<gene>
    <name evidence="2" type="ORF">FD31_GL002297</name>
</gene>
<dbReference type="Proteomes" id="UP000051302">
    <property type="component" value="Unassembled WGS sequence"/>
</dbReference>
<keyword evidence="1" id="KW-0472">Membrane</keyword>
<organism evidence="2 3">
    <name type="scientific">Companilactobacillus nantensis DSM 16982</name>
    <dbReference type="NCBI Taxonomy" id="1423774"/>
    <lineage>
        <taxon>Bacteria</taxon>
        <taxon>Bacillati</taxon>
        <taxon>Bacillota</taxon>
        <taxon>Bacilli</taxon>
        <taxon>Lactobacillales</taxon>
        <taxon>Lactobacillaceae</taxon>
        <taxon>Companilactobacillus</taxon>
    </lineage>
</organism>
<evidence type="ECO:0008006" key="4">
    <source>
        <dbReference type="Google" id="ProtNLM"/>
    </source>
</evidence>
<proteinExistence type="predicted"/>
<comment type="caution">
    <text evidence="2">The sequence shown here is derived from an EMBL/GenBank/DDBJ whole genome shotgun (WGS) entry which is preliminary data.</text>
</comment>
<evidence type="ECO:0000256" key="1">
    <source>
        <dbReference type="SAM" id="Phobius"/>
    </source>
</evidence>